<protein>
    <submittedName>
        <fullName evidence="3">Tudor domain-containing protein</fullName>
    </submittedName>
</protein>
<evidence type="ECO:0000313" key="2">
    <source>
        <dbReference type="Proteomes" id="UP000887566"/>
    </source>
</evidence>
<accession>A0A914WW40</accession>
<sequence length="363" mass="40196">MVKQTNGVHDATFSVDTQSSKRLLLQAANMCFESDRLEAGPSTNTIPSLMSTLCPFDDLSTEEQMTHAASGLPWKVRGRLVQISPLSMSSQMIATGSFAVAFDSDQRDFHAFNTLFNHFYSQRDAKPLTNAQVGSYCAFYASQSWLRGVIVRVSVQHCLVAAIDTGLELCLNHDKLFHLASNFSELPFALRCVYPRCEFLSDIGAPQLSAFKVGDCVTVTVISAYEPCLAILEKDDGPTNEHLLIDKSRLAPDALLAWDDMLHSPMKGLPAFAFASGPEPTGDDFNPMVVCRFVSPDEFYVRDIGQILRVAAIRESMRDSYKDTQESDTQEMDLTFPNLRVLTAGLACAVYNDEHLVCDTIYL</sequence>
<dbReference type="Gene3D" id="2.30.30.140">
    <property type="match status" value="1"/>
</dbReference>
<keyword evidence="2" id="KW-1185">Reference proteome</keyword>
<reference evidence="3" key="1">
    <citation type="submission" date="2022-11" db="UniProtKB">
        <authorList>
            <consortium name="WormBaseParasite"/>
        </authorList>
    </citation>
    <scope>IDENTIFICATION</scope>
</reference>
<organism evidence="2 3">
    <name type="scientific">Plectus sambesii</name>
    <dbReference type="NCBI Taxonomy" id="2011161"/>
    <lineage>
        <taxon>Eukaryota</taxon>
        <taxon>Metazoa</taxon>
        <taxon>Ecdysozoa</taxon>
        <taxon>Nematoda</taxon>
        <taxon>Chromadorea</taxon>
        <taxon>Plectida</taxon>
        <taxon>Plectina</taxon>
        <taxon>Plectoidea</taxon>
        <taxon>Plectidae</taxon>
        <taxon>Plectus</taxon>
    </lineage>
</organism>
<dbReference type="SUPFAM" id="SSF63748">
    <property type="entry name" value="Tudor/PWWP/MBT"/>
    <property type="match status" value="1"/>
</dbReference>
<dbReference type="Proteomes" id="UP000887566">
    <property type="component" value="Unplaced"/>
</dbReference>
<proteinExistence type="predicted"/>
<dbReference type="Pfam" id="PF00567">
    <property type="entry name" value="TUDOR"/>
    <property type="match status" value="1"/>
</dbReference>
<dbReference type="WBParaSite" id="PSAMB.scaffold5476size11608.g26681.t1">
    <property type="protein sequence ID" value="PSAMB.scaffold5476size11608.g26681.t1"/>
    <property type="gene ID" value="PSAMB.scaffold5476size11608.g26681"/>
</dbReference>
<evidence type="ECO:0000259" key="1">
    <source>
        <dbReference type="Pfam" id="PF00567"/>
    </source>
</evidence>
<dbReference type="AlphaFoldDB" id="A0A914WW40"/>
<dbReference type="InterPro" id="IPR002999">
    <property type="entry name" value="Tudor"/>
</dbReference>
<evidence type="ECO:0000313" key="3">
    <source>
        <dbReference type="WBParaSite" id="PSAMB.scaffold5476size11608.g26681.t1"/>
    </source>
</evidence>
<name>A0A914WW40_9BILA</name>
<feature type="domain" description="Tudor" evidence="1">
    <location>
        <begin position="91"/>
        <end position="192"/>
    </location>
</feature>